<dbReference type="InterPro" id="IPR052343">
    <property type="entry name" value="Retrotransposon-Effector_Assoc"/>
</dbReference>
<name>A0A699HJC9_TANCI</name>
<dbReference type="InterPro" id="IPR012677">
    <property type="entry name" value="Nucleotide-bd_a/b_plait_sf"/>
</dbReference>
<evidence type="ECO:0000313" key="2">
    <source>
        <dbReference type="EMBL" id="GEY38247.1"/>
    </source>
</evidence>
<accession>A0A699HJC9</accession>
<dbReference type="Gene3D" id="3.30.70.330">
    <property type="match status" value="1"/>
</dbReference>
<proteinExistence type="predicted"/>
<feature type="domain" description="Reverse transcriptase" evidence="1">
    <location>
        <begin position="713"/>
        <end position="831"/>
    </location>
</feature>
<protein>
    <submittedName>
        <fullName evidence="2">RNA-directed DNA polymerase, eukaryota</fullName>
    </submittedName>
</protein>
<dbReference type="AlphaFoldDB" id="A0A699HJC9"/>
<dbReference type="EMBL" id="BKCJ010173888">
    <property type="protein sequence ID" value="GEY38247.1"/>
    <property type="molecule type" value="Genomic_DNA"/>
</dbReference>
<dbReference type="GO" id="GO:0003676">
    <property type="term" value="F:nucleic acid binding"/>
    <property type="evidence" value="ECO:0007669"/>
    <property type="project" value="InterPro"/>
</dbReference>
<keyword evidence="2" id="KW-0548">Nucleotidyltransferase</keyword>
<evidence type="ECO:0000259" key="1">
    <source>
        <dbReference type="Pfam" id="PF00078"/>
    </source>
</evidence>
<dbReference type="Pfam" id="PF00078">
    <property type="entry name" value="RVT_1"/>
    <property type="match status" value="1"/>
</dbReference>
<dbReference type="InterPro" id="IPR000477">
    <property type="entry name" value="RT_dom"/>
</dbReference>
<keyword evidence="2" id="KW-0695">RNA-directed DNA polymerase</keyword>
<keyword evidence="2" id="KW-0808">Transferase</keyword>
<dbReference type="PANTHER" id="PTHR46890">
    <property type="entry name" value="NON-LTR RETROLELEMENT REVERSE TRANSCRIPTASE-LIKE PROTEIN-RELATED"/>
    <property type="match status" value="1"/>
</dbReference>
<dbReference type="Gene3D" id="3.60.10.10">
    <property type="entry name" value="Endonuclease/exonuclease/phosphatase"/>
    <property type="match status" value="1"/>
</dbReference>
<dbReference type="SUPFAM" id="SSF54928">
    <property type="entry name" value="RNA-binding domain, RBD"/>
    <property type="match status" value="1"/>
</dbReference>
<gene>
    <name evidence="2" type="ORF">Tci_410221</name>
</gene>
<comment type="caution">
    <text evidence="2">The sequence shown here is derived from an EMBL/GenBank/DDBJ whole genome shotgun (WGS) entry which is preliminary data.</text>
</comment>
<dbReference type="SUPFAM" id="SSF56672">
    <property type="entry name" value="DNA/RNA polymerases"/>
    <property type="match status" value="1"/>
</dbReference>
<dbReference type="CDD" id="cd00590">
    <property type="entry name" value="RRM_SF"/>
    <property type="match status" value="1"/>
</dbReference>
<sequence>MTGGQREYSRRQFTLNEELTQKISHSVFVTNFSDYVNSGDLWEKCSVYRTVVAVFIPSKKSKAGKRFAFVRFIKVFNLDRLVVNLCTLWIGSYHLFANQVRYDRPNKPSIHKSNILHVNGTKKVPIHGDGFLGSKQQMGGATSNVSAVNGATPLIQPGYSISPALALVLDDECIVEKDFSKCAIGRVKVFDSIPNLQSILADEGFVNVKISYLGGKVFMVRAKELFTWNPNFESHKEKVYSSDDESVQGEELNENRFNLNEKGEGELNGSEDEEVAETIFMDNSSSSMNHCVRMDKQYSADPFGLNDLLGKKIHELETLDPSPSLSHPPGFSPMGAKVMNNSQVVQDDVSYTSGGANLLEILVVSFVFGRSLFLGKIMLQSRILFVAIYGTWIPNKTKILIVSIYAPHQPSLRRVLWDYLSILLGRWNGEAILMGDYNEVRTNDERRGTWFNFSNASSFNQFISSSDLVDIKMEGYTFTWSYPSAEKRVSLIVKVDFGPIPFRFYYSWFKLDGFDDMVEQTWSAFDYSDNNSMIRFKKKLQELKKVIRLWINVKKSQLAGSKNSIVLELRDIDKQLDQIGPNDLLIFRRDENSKYFHGIINKKRSHLAIRGVFNDGIWRTDPSSVKKAFREHYEARFNKPTTTRLKLRFPFPKRLSIDQVDDLERGVSHDEIRSAVWDCGDNKSPGPDGFTFEFFKKYWRFIGLDFCEAVEHFFSSLVSDTQSAFLADRQILDGPFILNEVLDWCKRKNKQAMFFKVDFAKAYDSVRWNFLIDVLEAFGFGSTWCNWIRGTFCYAKASILVNGSPSDEFHLHCGLKQGDPLSPYLFILVMESNKVNGRFGFLLLDFWLLLKA</sequence>
<dbReference type="InterPro" id="IPR043502">
    <property type="entry name" value="DNA/RNA_pol_sf"/>
</dbReference>
<reference evidence="2" key="1">
    <citation type="journal article" date="2019" name="Sci. Rep.">
        <title>Draft genome of Tanacetum cinerariifolium, the natural source of mosquito coil.</title>
        <authorList>
            <person name="Yamashiro T."/>
            <person name="Shiraishi A."/>
            <person name="Satake H."/>
            <person name="Nakayama K."/>
        </authorList>
    </citation>
    <scope>NUCLEOTIDE SEQUENCE</scope>
</reference>
<dbReference type="GO" id="GO:0003964">
    <property type="term" value="F:RNA-directed DNA polymerase activity"/>
    <property type="evidence" value="ECO:0007669"/>
    <property type="project" value="UniProtKB-KW"/>
</dbReference>
<dbReference type="InterPro" id="IPR035979">
    <property type="entry name" value="RBD_domain_sf"/>
</dbReference>
<dbReference type="PANTHER" id="PTHR46890:SF50">
    <property type="entry name" value="RNA-DIRECTED DNA POLYMERASE, EUKARYOTA, REVERSE TRANSCRIPTASE ZINC-BINDING DOMAIN PROTEIN-RELATED"/>
    <property type="match status" value="1"/>
</dbReference>
<dbReference type="InterPro" id="IPR036691">
    <property type="entry name" value="Endo/exonu/phosph_ase_sf"/>
</dbReference>
<dbReference type="SUPFAM" id="SSF56219">
    <property type="entry name" value="DNase I-like"/>
    <property type="match status" value="1"/>
</dbReference>
<organism evidence="2">
    <name type="scientific">Tanacetum cinerariifolium</name>
    <name type="common">Dalmatian daisy</name>
    <name type="synonym">Chrysanthemum cinerariifolium</name>
    <dbReference type="NCBI Taxonomy" id="118510"/>
    <lineage>
        <taxon>Eukaryota</taxon>
        <taxon>Viridiplantae</taxon>
        <taxon>Streptophyta</taxon>
        <taxon>Embryophyta</taxon>
        <taxon>Tracheophyta</taxon>
        <taxon>Spermatophyta</taxon>
        <taxon>Magnoliopsida</taxon>
        <taxon>eudicotyledons</taxon>
        <taxon>Gunneridae</taxon>
        <taxon>Pentapetalae</taxon>
        <taxon>asterids</taxon>
        <taxon>campanulids</taxon>
        <taxon>Asterales</taxon>
        <taxon>Asteraceae</taxon>
        <taxon>Asteroideae</taxon>
        <taxon>Anthemideae</taxon>
        <taxon>Anthemidinae</taxon>
        <taxon>Tanacetum</taxon>
    </lineage>
</organism>